<gene>
    <name evidence="3" type="ORF">FIBSPDRAFT_933956</name>
</gene>
<keyword evidence="4" id="KW-1185">Reference proteome</keyword>
<dbReference type="AlphaFoldDB" id="A0A166G925"/>
<organism evidence="3 4">
    <name type="scientific">Athelia psychrophila</name>
    <dbReference type="NCBI Taxonomy" id="1759441"/>
    <lineage>
        <taxon>Eukaryota</taxon>
        <taxon>Fungi</taxon>
        <taxon>Dikarya</taxon>
        <taxon>Basidiomycota</taxon>
        <taxon>Agaricomycotina</taxon>
        <taxon>Agaricomycetes</taxon>
        <taxon>Agaricomycetidae</taxon>
        <taxon>Atheliales</taxon>
        <taxon>Atheliaceae</taxon>
        <taxon>Athelia</taxon>
    </lineage>
</organism>
<dbReference type="Proteomes" id="UP000076532">
    <property type="component" value="Unassembled WGS sequence"/>
</dbReference>
<name>A0A166G925_9AGAM</name>
<feature type="compositionally biased region" description="Polar residues" evidence="2">
    <location>
        <begin position="285"/>
        <end position="294"/>
    </location>
</feature>
<feature type="compositionally biased region" description="Basic and acidic residues" evidence="2">
    <location>
        <begin position="323"/>
        <end position="333"/>
    </location>
</feature>
<protein>
    <submittedName>
        <fullName evidence="3">Uncharacterized protein</fullName>
    </submittedName>
</protein>
<keyword evidence="1" id="KW-0175">Coiled coil</keyword>
<evidence type="ECO:0000256" key="2">
    <source>
        <dbReference type="SAM" id="MobiDB-lite"/>
    </source>
</evidence>
<sequence>MTFPSKTSVLSLAIKVNHNPKNFKWKAECPQCRAGIKDKDGISLFFHFPDSLDATQSQISLSADLLDGLDPKSNVEDVTRVGEYLENVVNDVVEKKARLADENIKKLLRAVARLKERFVPCLNKQKKDDATIKTLRDRVARLEFFETQATAYEDSNREAVDRADKLSAKNKALQKEVDAYKEERKLSAKKIKNTTELEAEIARLKSHCMKYKTNETRLKAQAKSQERLIEDLQLQKSDHIMEDSLQIGEESQYYELEMSPPPDDQENERRFDEDGPSRSKRPLTKISSRPSTVVNRDPLADHPAAHIMQDDLEADDMAGLFRRPDSEQWGFKDPKKRKLGQAVDHKPNSASKPPVPLHLANGRPKGAIQIGILSRLDPIVYLFAQLQRYRNLHDYALIGNESLRGDETNSQHRLDHACPALHDAAFANAVNTTPRQPAPDSDWIDSAFPIDDPYTPISTYVVPIPLAAHEKCALVPLPTTTRQTLPVSATDLGRRVPAVPLCGLQSQADSGSPYLCFHVL</sequence>
<proteinExistence type="predicted"/>
<feature type="region of interest" description="Disordered" evidence="2">
    <location>
        <begin position="323"/>
        <end position="358"/>
    </location>
</feature>
<evidence type="ECO:0000313" key="4">
    <source>
        <dbReference type="Proteomes" id="UP000076532"/>
    </source>
</evidence>
<reference evidence="3 4" key="1">
    <citation type="journal article" date="2016" name="Mol. Biol. Evol.">
        <title>Comparative Genomics of Early-Diverging Mushroom-Forming Fungi Provides Insights into the Origins of Lignocellulose Decay Capabilities.</title>
        <authorList>
            <person name="Nagy L.G."/>
            <person name="Riley R."/>
            <person name="Tritt A."/>
            <person name="Adam C."/>
            <person name="Daum C."/>
            <person name="Floudas D."/>
            <person name="Sun H."/>
            <person name="Yadav J.S."/>
            <person name="Pangilinan J."/>
            <person name="Larsson K.H."/>
            <person name="Matsuura K."/>
            <person name="Barry K."/>
            <person name="Labutti K."/>
            <person name="Kuo R."/>
            <person name="Ohm R.A."/>
            <person name="Bhattacharya S.S."/>
            <person name="Shirouzu T."/>
            <person name="Yoshinaga Y."/>
            <person name="Martin F.M."/>
            <person name="Grigoriev I.V."/>
            <person name="Hibbett D.S."/>
        </authorList>
    </citation>
    <scope>NUCLEOTIDE SEQUENCE [LARGE SCALE GENOMIC DNA]</scope>
    <source>
        <strain evidence="3 4">CBS 109695</strain>
    </source>
</reference>
<feature type="coiled-coil region" evidence="1">
    <location>
        <begin position="156"/>
        <end position="190"/>
    </location>
</feature>
<dbReference type="EMBL" id="KV417581">
    <property type="protein sequence ID" value="KZP17592.1"/>
    <property type="molecule type" value="Genomic_DNA"/>
</dbReference>
<evidence type="ECO:0000313" key="3">
    <source>
        <dbReference type="EMBL" id="KZP17592.1"/>
    </source>
</evidence>
<feature type="compositionally biased region" description="Basic and acidic residues" evidence="2">
    <location>
        <begin position="267"/>
        <end position="277"/>
    </location>
</feature>
<accession>A0A166G925</accession>
<feature type="region of interest" description="Disordered" evidence="2">
    <location>
        <begin position="256"/>
        <end position="299"/>
    </location>
</feature>
<evidence type="ECO:0000256" key="1">
    <source>
        <dbReference type="SAM" id="Coils"/>
    </source>
</evidence>